<sequence>MLGGFSEGTAINFVTARVNGMLIATELTK</sequence>
<gene>
    <name evidence="1" type="ORF">ANTHELSMS3_05061</name>
</gene>
<keyword evidence="1" id="KW-0614">Plasmid</keyword>
<proteinExistence type="predicted"/>
<dbReference type="EMBL" id="CP022541">
    <property type="protein sequence ID" value="ASP23441.1"/>
    <property type="molecule type" value="Genomic_DNA"/>
</dbReference>
<geneLocation type="plasmid" evidence="2">
    <name>psms3-1</name>
</geneLocation>
<name>A0A222EBS5_9RHOB</name>
<dbReference type="Proteomes" id="UP000203589">
    <property type="component" value="Plasmid pSMS3-1"/>
</dbReference>
<reference evidence="1 2" key="1">
    <citation type="submission" date="2017-07" db="EMBL/GenBank/DDBJ databases">
        <title>Genome Sequence of Antarctobacter heliothermus Strain SMS3 Isolated from a culture of the Diatom Skeletonema marinoi.</title>
        <authorList>
            <person name="Topel M."/>
            <person name="Pinder M.I.M."/>
            <person name="Johansson O.N."/>
            <person name="Kourtchenko O."/>
            <person name="Godhe A."/>
            <person name="Clarke A.K."/>
        </authorList>
    </citation>
    <scope>NUCLEOTIDE SEQUENCE [LARGE SCALE GENOMIC DNA]</scope>
    <source>
        <strain evidence="1 2">SMS3</strain>
        <plasmid evidence="2">Plasmid psms3-1</plasmid>
    </source>
</reference>
<dbReference type="KEGG" id="aht:ANTHELSMS3_05061"/>
<evidence type="ECO:0000313" key="2">
    <source>
        <dbReference type="Proteomes" id="UP000203589"/>
    </source>
</evidence>
<evidence type="ECO:0000313" key="1">
    <source>
        <dbReference type="EMBL" id="ASP23441.1"/>
    </source>
</evidence>
<dbReference type="AlphaFoldDB" id="A0A222EBS5"/>
<keyword evidence="2" id="KW-1185">Reference proteome</keyword>
<organism evidence="1 2">
    <name type="scientific">Antarctobacter heliothermus</name>
    <dbReference type="NCBI Taxonomy" id="74033"/>
    <lineage>
        <taxon>Bacteria</taxon>
        <taxon>Pseudomonadati</taxon>
        <taxon>Pseudomonadota</taxon>
        <taxon>Alphaproteobacteria</taxon>
        <taxon>Rhodobacterales</taxon>
        <taxon>Roseobacteraceae</taxon>
        <taxon>Antarctobacter</taxon>
    </lineage>
</organism>
<protein>
    <submittedName>
        <fullName evidence="1">Uncharacterized protein</fullName>
    </submittedName>
</protein>
<accession>A0A222EBS5</accession>